<name>A0A5C5B9V7_9MICO</name>
<dbReference type="NCBIfam" id="TIGR01764">
    <property type="entry name" value="excise"/>
    <property type="match status" value="1"/>
</dbReference>
<dbReference type="Proteomes" id="UP000313849">
    <property type="component" value="Unassembled WGS sequence"/>
</dbReference>
<dbReference type="OrthoDB" id="271159at2"/>
<dbReference type="InterPro" id="IPR010093">
    <property type="entry name" value="SinI_DNA-bd"/>
</dbReference>
<reference evidence="2 3" key="1">
    <citation type="submission" date="2019-06" db="EMBL/GenBank/DDBJ databases">
        <title>Draft genome sequence of Miniimonas arenae KCTC 19750T isolated from sea sand.</title>
        <authorList>
            <person name="Park S.-J."/>
        </authorList>
    </citation>
    <scope>NUCLEOTIDE SEQUENCE [LARGE SCALE GENOMIC DNA]</scope>
    <source>
        <strain evidence="2 3">KCTC 19750</strain>
    </source>
</reference>
<keyword evidence="3" id="KW-1185">Reference proteome</keyword>
<dbReference type="InterPro" id="IPR041657">
    <property type="entry name" value="HTH_17"/>
</dbReference>
<dbReference type="AlphaFoldDB" id="A0A5C5B9V7"/>
<evidence type="ECO:0000313" key="3">
    <source>
        <dbReference type="Proteomes" id="UP000313849"/>
    </source>
</evidence>
<dbReference type="EMBL" id="VENP01000078">
    <property type="protein sequence ID" value="TNU72957.1"/>
    <property type="molecule type" value="Genomic_DNA"/>
</dbReference>
<dbReference type="RefSeq" id="WP_139987771.1">
    <property type="nucleotide sequence ID" value="NZ_VENP01000078.1"/>
</dbReference>
<gene>
    <name evidence="2" type="ORF">FH969_13985</name>
</gene>
<dbReference type="GO" id="GO:0003677">
    <property type="term" value="F:DNA binding"/>
    <property type="evidence" value="ECO:0007669"/>
    <property type="project" value="InterPro"/>
</dbReference>
<evidence type="ECO:0000259" key="1">
    <source>
        <dbReference type="Pfam" id="PF12728"/>
    </source>
</evidence>
<feature type="domain" description="Helix-turn-helix" evidence="1">
    <location>
        <begin position="8"/>
        <end position="52"/>
    </location>
</feature>
<accession>A0A5C5B9V7</accession>
<dbReference type="InterPro" id="IPR009061">
    <property type="entry name" value="DNA-bd_dom_put_sf"/>
</dbReference>
<evidence type="ECO:0000313" key="2">
    <source>
        <dbReference type="EMBL" id="TNU72957.1"/>
    </source>
</evidence>
<comment type="caution">
    <text evidence="2">The sequence shown here is derived from an EMBL/GenBank/DDBJ whole genome shotgun (WGS) entry which is preliminary data.</text>
</comment>
<proteinExistence type="predicted"/>
<dbReference type="Pfam" id="PF12728">
    <property type="entry name" value="HTH_17"/>
    <property type="match status" value="1"/>
</dbReference>
<dbReference type="SUPFAM" id="SSF46955">
    <property type="entry name" value="Putative DNA-binding domain"/>
    <property type="match status" value="1"/>
</dbReference>
<protein>
    <submittedName>
        <fullName evidence="2">Helix-turn-helix domain-containing protein</fullName>
    </submittedName>
</protein>
<organism evidence="2 3">
    <name type="scientific">Miniimonas arenae</name>
    <dbReference type="NCBI Taxonomy" id="676201"/>
    <lineage>
        <taxon>Bacteria</taxon>
        <taxon>Bacillati</taxon>
        <taxon>Actinomycetota</taxon>
        <taxon>Actinomycetes</taxon>
        <taxon>Micrococcales</taxon>
        <taxon>Beutenbergiaceae</taxon>
        <taxon>Miniimonas</taxon>
    </lineage>
</organism>
<sequence>MDTSYPRYLTIRQAADVVGCSPDTIRRMIARGELRAVRFGRLLRIPPTALDRGGRPVTNLARRRTVA</sequence>